<dbReference type="AlphaFoldDB" id="A0A4Z2G2U4"/>
<evidence type="ECO:0000256" key="1">
    <source>
        <dbReference type="SAM" id="MobiDB-lite"/>
    </source>
</evidence>
<feature type="compositionally biased region" description="Basic residues" evidence="1">
    <location>
        <begin position="10"/>
        <end position="19"/>
    </location>
</feature>
<protein>
    <submittedName>
        <fullName evidence="2">Uncharacterized protein</fullName>
    </submittedName>
</protein>
<comment type="caution">
    <text evidence="2">The sequence shown here is derived from an EMBL/GenBank/DDBJ whole genome shotgun (WGS) entry which is preliminary data.</text>
</comment>
<organism evidence="2 3">
    <name type="scientific">Liparis tanakae</name>
    <name type="common">Tanaka's snailfish</name>
    <dbReference type="NCBI Taxonomy" id="230148"/>
    <lineage>
        <taxon>Eukaryota</taxon>
        <taxon>Metazoa</taxon>
        <taxon>Chordata</taxon>
        <taxon>Craniata</taxon>
        <taxon>Vertebrata</taxon>
        <taxon>Euteleostomi</taxon>
        <taxon>Actinopterygii</taxon>
        <taxon>Neopterygii</taxon>
        <taxon>Teleostei</taxon>
        <taxon>Neoteleostei</taxon>
        <taxon>Acanthomorphata</taxon>
        <taxon>Eupercaria</taxon>
        <taxon>Perciformes</taxon>
        <taxon>Cottioidei</taxon>
        <taxon>Cottales</taxon>
        <taxon>Liparidae</taxon>
        <taxon>Liparis</taxon>
    </lineage>
</organism>
<sequence>MRLAGSVTCHLHRGQQQHRRLQDQRPAPPAQSVQAGAAHQHGLRRSRRMKARSRAAVALTSRQEDSDRAPAASSAAAT</sequence>
<reference evidence="2 3" key="1">
    <citation type="submission" date="2019-03" db="EMBL/GenBank/DDBJ databases">
        <title>First draft genome of Liparis tanakae, snailfish: a comprehensive survey of snailfish specific genes.</title>
        <authorList>
            <person name="Kim W."/>
            <person name="Song I."/>
            <person name="Jeong J.-H."/>
            <person name="Kim D."/>
            <person name="Kim S."/>
            <person name="Ryu S."/>
            <person name="Song J.Y."/>
            <person name="Lee S.K."/>
        </authorList>
    </citation>
    <scope>NUCLEOTIDE SEQUENCE [LARGE SCALE GENOMIC DNA]</scope>
    <source>
        <tissue evidence="2">Muscle</tissue>
    </source>
</reference>
<dbReference type="EMBL" id="SRLO01000722">
    <property type="protein sequence ID" value="TNN47857.1"/>
    <property type="molecule type" value="Genomic_DNA"/>
</dbReference>
<evidence type="ECO:0000313" key="2">
    <source>
        <dbReference type="EMBL" id="TNN47857.1"/>
    </source>
</evidence>
<feature type="compositionally biased region" description="Basic residues" evidence="1">
    <location>
        <begin position="41"/>
        <end position="53"/>
    </location>
</feature>
<accession>A0A4Z2G2U4</accession>
<dbReference type="Proteomes" id="UP000314294">
    <property type="component" value="Unassembled WGS sequence"/>
</dbReference>
<proteinExistence type="predicted"/>
<feature type="compositionally biased region" description="Low complexity" evidence="1">
    <location>
        <begin position="69"/>
        <end position="78"/>
    </location>
</feature>
<evidence type="ECO:0000313" key="3">
    <source>
        <dbReference type="Proteomes" id="UP000314294"/>
    </source>
</evidence>
<gene>
    <name evidence="2" type="ORF">EYF80_041951</name>
</gene>
<feature type="region of interest" description="Disordered" evidence="1">
    <location>
        <begin position="1"/>
        <end position="78"/>
    </location>
</feature>
<keyword evidence="3" id="KW-1185">Reference proteome</keyword>
<name>A0A4Z2G2U4_9TELE</name>